<dbReference type="RefSeq" id="WP_311585005.1">
    <property type="nucleotide sequence ID" value="NZ_JAVRIF010000014.1"/>
</dbReference>
<name>A0ABU3A705_9GAMM</name>
<keyword evidence="3" id="KW-0489">Methyltransferase</keyword>
<dbReference type="InterPro" id="IPR007470">
    <property type="entry name" value="HemX"/>
</dbReference>
<dbReference type="Pfam" id="PF04375">
    <property type="entry name" value="HemX"/>
    <property type="match status" value="1"/>
</dbReference>
<dbReference type="Proteomes" id="UP001266357">
    <property type="component" value="Unassembled WGS sequence"/>
</dbReference>
<reference evidence="3 4" key="1">
    <citation type="submission" date="2023-09" db="EMBL/GenBank/DDBJ databases">
        <authorList>
            <person name="Rey-Velasco X."/>
        </authorList>
    </citation>
    <scope>NUCLEOTIDE SEQUENCE [LARGE SCALE GENOMIC DNA]</scope>
    <source>
        <strain evidence="3 4">W431</strain>
    </source>
</reference>
<evidence type="ECO:0000313" key="3">
    <source>
        <dbReference type="EMBL" id="MDT0605342.1"/>
    </source>
</evidence>
<keyword evidence="2" id="KW-0472">Membrane</keyword>
<dbReference type="PANTHER" id="PTHR38043:SF1">
    <property type="entry name" value="PROTEIN HEMX"/>
    <property type="match status" value="1"/>
</dbReference>
<proteinExistence type="predicted"/>
<gene>
    <name evidence="3" type="ORF">RM573_17200</name>
</gene>
<organism evidence="3 4">
    <name type="scientific">Thalassotalea castellviae</name>
    <dbReference type="NCBI Taxonomy" id="3075612"/>
    <lineage>
        <taxon>Bacteria</taxon>
        <taxon>Pseudomonadati</taxon>
        <taxon>Pseudomonadota</taxon>
        <taxon>Gammaproteobacteria</taxon>
        <taxon>Alteromonadales</taxon>
        <taxon>Colwelliaceae</taxon>
        <taxon>Thalassotalea</taxon>
    </lineage>
</organism>
<dbReference type="GO" id="GO:0004851">
    <property type="term" value="F:uroporphyrin-III C-methyltransferase activity"/>
    <property type="evidence" value="ECO:0007669"/>
    <property type="project" value="UniProtKB-EC"/>
</dbReference>
<dbReference type="EMBL" id="JAVRIF010000014">
    <property type="protein sequence ID" value="MDT0605342.1"/>
    <property type="molecule type" value="Genomic_DNA"/>
</dbReference>
<sequence>MTDTNKPKDSENSATASSSPSDESTQDKLAKIAASLNQTTDSTNVDSASSSVSDKRSSAAPKHSSTSTATRKMKATQTFENKKSKTAIVALLIAIIAIIGVGGVHYLHDKQNKQQSDAIAQQLITLNTASEQRINQLISEQKSAIEAQVNNQLSAITEQSEDRITQLTTQLEALKQNQPSDWLIHEAEYLIRIASRTIWLEHDTTAAINLLQDADARIKELNNPEFLPIRQLIREDTVALKLMPALETEEVILSLLALTKQIPQLSFAMAKIPDSNNQEQSLELSENTADWQSNLSKTWQRFLADFITVRRREGNVEPLMSAKNQQHLKENLALKLQQAQWAASEEKSLLFTETLADISQWLSDYFDLGHLETAKFYQNIQLLNDKTISYDYPTKLSALGAIRHIIANKSQTTVLENVIDENSTNSPQQTTISEEGAKETLPEKPVKKDNIQPSQQAPKTQKETQQKTILEDA</sequence>
<feature type="compositionally biased region" description="Low complexity" evidence="1">
    <location>
        <begin position="39"/>
        <end position="52"/>
    </location>
</feature>
<keyword evidence="2" id="KW-1133">Transmembrane helix</keyword>
<dbReference type="PANTHER" id="PTHR38043">
    <property type="entry name" value="PROTEIN HEMX"/>
    <property type="match status" value="1"/>
</dbReference>
<accession>A0ABU3A705</accession>
<comment type="caution">
    <text evidence="3">The sequence shown here is derived from an EMBL/GenBank/DDBJ whole genome shotgun (WGS) entry which is preliminary data.</text>
</comment>
<feature type="compositionally biased region" description="Basic and acidic residues" evidence="1">
    <location>
        <begin position="435"/>
        <end position="450"/>
    </location>
</feature>
<feature type="compositionally biased region" description="Polar residues" evidence="1">
    <location>
        <begin position="63"/>
        <end position="77"/>
    </location>
</feature>
<keyword evidence="2" id="KW-0812">Transmembrane</keyword>
<protein>
    <submittedName>
        <fullName evidence="3">Uroporphyrinogen-III C-methyltransferase</fullName>
        <ecNumber evidence="3">2.1.1.107</ecNumber>
    </submittedName>
</protein>
<evidence type="ECO:0000256" key="2">
    <source>
        <dbReference type="SAM" id="Phobius"/>
    </source>
</evidence>
<evidence type="ECO:0000313" key="4">
    <source>
        <dbReference type="Proteomes" id="UP001266357"/>
    </source>
</evidence>
<dbReference type="EC" id="2.1.1.107" evidence="3"/>
<feature type="compositionally biased region" description="Basic and acidic residues" evidence="1">
    <location>
        <begin position="1"/>
        <end position="11"/>
    </location>
</feature>
<keyword evidence="4" id="KW-1185">Reference proteome</keyword>
<feature type="region of interest" description="Disordered" evidence="1">
    <location>
        <begin position="421"/>
        <end position="473"/>
    </location>
</feature>
<evidence type="ECO:0000256" key="1">
    <source>
        <dbReference type="SAM" id="MobiDB-lite"/>
    </source>
</evidence>
<feature type="compositionally biased region" description="Low complexity" evidence="1">
    <location>
        <begin position="12"/>
        <end position="23"/>
    </location>
</feature>
<feature type="transmembrane region" description="Helical" evidence="2">
    <location>
        <begin position="87"/>
        <end position="107"/>
    </location>
</feature>
<feature type="region of interest" description="Disordered" evidence="1">
    <location>
        <begin position="1"/>
        <end position="77"/>
    </location>
</feature>
<keyword evidence="3" id="KW-0808">Transferase</keyword>
<feature type="compositionally biased region" description="Polar residues" evidence="1">
    <location>
        <begin position="421"/>
        <end position="433"/>
    </location>
</feature>
<dbReference type="GO" id="GO:0032259">
    <property type="term" value="P:methylation"/>
    <property type="evidence" value="ECO:0007669"/>
    <property type="project" value="UniProtKB-KW"/>
</dbReference>